<dbReference type="InterPro" id="IPR044044">
    <property type="entry name" value="DUF5679"/>
</dbReference>
<keyword evidence="3" id="KW-1185">Reference proteome</keyword>
<proteinExistence type="predicted"/>
<feature type="domain" description="DUF5679" evidence="1">
    <location>
        <begin position="11"/>
        <end position="50"/>
    </location>
</feature>
<dbReference type="STRING" id="471855.Shel_28410"/>
<organism evidence="2 3">
    <name type="scientific">Slackia heliotrinireducens (strain ATCC 29202 / DSM 20476 / NCTC 11029 / RHS 1)</name>
    <name type="common">Peptococcus heliotrinreducens</name>
    <dbReference type="NCBI Taxonomy" id="471855"/>
    <lineage>
        <taxon>Bacteria</taxon>
        <taxon>Bacillati</taxon>
        <taxon>Actinomycetota</taxon>
        <taxon>Coriobacteriia</taxon>
        <taxon>Eggerthellales</taxon>
        <taxon>Eggerthellaceae</taxon>
        <taxon>Slackia</taxon>
    </lineage>
</organism>
<evidence type="ECO:0000259" key="1">
    <source>
        <dbReference type="Pfam" id="PF18930"/>
    </source>
</evidence>
<evidence type="ECO:0000313" key="2">
    <source>
        <dbReference type="EMBL" id="ACV23827.1"/>
    </source>
</evidence>
<dbReference type="EMBL" id="CP001684">
    <property type="protein sequence ID" value="ACV23827.1"/>
    <property type="molecule type" value="Genomic_DNA"/>
</dbReference>
<name>C7N491_SLAHD</name>
<dbReference type="AlphaFoldDB" id="C7N491"/>
<dbReference type="eggNOG" id="COG0550">
    <property type="taxonomic scope" value="Bacteria"/>
</dbReference>
<reference evidence="2 3" key="1">
    <citation type="journal article" date="2009" name="Stand. Genomic Sci.">
        <title>Complete genome sequence of Slackia heliotrinireducens type strain (RHS 1).</title>
        <authorList>
            <person name="Pukall R."/>
            <person name="Lapidus A."/>
            <person name="Nolan M."/>
            <person name="Copeland A."/>
            <person name="Glavina Del Rio T."/>
            <person name="Lucas S."/>
            <person name="Chen F."/>
            <person name="Tice H."/>
            <person name="Cheng J.F."/>
            <person name="Chertkov O."/>
            <person name="Bruce D."/>
            <person name="Goodwin L."/>
            <person name="Kuske C."/>
            <person name="Brettin T."/>
            <person name="Detter J.C."/>
            <person name="Han C."/>
            <person name="Pitluck S."/>
            <person name="Pati A."/>
            <person name="Mavrommatis K."/>
            <person name="Ivanova N."/>
            <person name="Ovchinnikova G."/>
            <person name="Chen A."/>
            <person name="Palaniappan K."/>
            <person name="Schneider S."/>
            <person name="Rohde M."/>
            <person name="Chain P."/>
            <person name="D'haeseleer P."/>
            <person name="Goker M."/>
            <person name="Bristow J."/>
            <person name="Eisen J.A."/>
            <person name="Markowitz V."/>
            <person name="Kyrpides N.C."/>
            <person name="Klenk H.P."/>
            <person name="Hugenholtz P."/>
        </authorList>
    </citation>
    <scope>NUCLEOTIDE SEQUENCE [LARGE SCALE GENOMIC DNA]</scope>
    <source>
        <strain evidence="3">ATCC 29202 / DSM 20476 / NCTC 11029 / RHS 1</strain>
    </source>
</reference>
<accession>C7N491</accession>
<sequence length="55" mass="5980">MEATKMAIEAYCVKCKTKKEMQNPVESTTKNGKPITKGTCPDCGTTICRIGAIKK</sequence>
<dbReference type="HOGENOM" id="CLU_200516_0_0_11"/>
<protein>
    <recommendedName>
        <fullName evidence="1">DUF5679 domain-containing protein</fullName>
    </recommendedName>
</protein>
<gene>
    <name evidence="2" type="ordered locus">Shel_28410</name>
</gene>
<dbReference type="Proteomes" id="UP000002026">
    <property type="component" value="Chromosome"/>
</dbReference>
<dbReference type="Pfam" id="PF18930">
    <property type="entry name" value="DUF5679"/>
    <property type="match status" value="1"/>
</dbReference>
<dbReference type="KEGG" id="shi:Shel_28410"/>
<evidence type="ECO:0000313" key="3">
    <source>
        <dbReference type="Proteomes" id="UP000002026"/>
    </source>
</evidence>